<comment type="similarity">
    <text evidence="1">Belongs to the TrhO family.</text>
</comment>
<dbReference type="Gene3D" id="3.40.250.10">
    <property type="entry name" value="Rhodanese-like domain"/>
    <property type="match status" value="1"/>
</dbReference>
<evidence type="ECO:0000256" key="1">
    <source>
        <dbReference type="HAMAP-Rule" id="MF_00469"/>
    </source>
</evidence>
<comment type="function">
    <text evidence="1">Catalyzes oxygen-dependent 5-hydroxyuridine (ho5U) modification at position 34 in tRNAs.</text>
</comment>
<dbReference type="Proteomes" id="UP000184512">
    <property type="component" value="Unassembled WGS sequence"/>
</dbReference>
<reference evidence="3 4" key="1">
    <citation type="submission" date="2016-11" db="EMBL/GenBank/DDBJ databases">
        <authorList>
            <person name="Jaros S."/>
            <person name="Januszkiewicz K."/>
            <person name="Wedrychowicz H."/>
        </authorList>
    </citation>
    <scope>NUCLEOTIDE SEQUENCE [LARGE SCALE GENOMIC DNA]</scope>
    <source>
        <strain evidence="3 4">DSM 12906</strain>
    </source>
</reference>
<dbReference type="Gene3D" id="3.30.70.100">
    <property type="match status" value="1"/>
</dbReference>
<dbReference type="AlphaFoldDB" id="A0A1M6EZQ6"/>
<keyword evidence="1" id="KW-0819">tRNA processing</keyword>
<evidence type="ECO:0000259" key="2">
    <source>
        <dbReference type="PROSITE" id="PS50206"/>
    </source>
</evidence>
<dbReference type="SUPFAM" id="SSF52821">
    <property type="entry name" value="Rhodanese/Cell cycle control phosphatase"/>
    <property type="match status" value="1"/>
</dbReference>
<dbReference type="InterPro" id="IPR036873">
    <property type="entry name" value="Rhodanese-like_dom_sf"/>
</dbReference>
<evidence type="ECO:0000313" key="4">
    <source>
        <dbReference type="Proteomes" id="UP000184512"/>
    </source>
</evidence>
<feature type="domain" description="Rhodanese" evidence="2">
    <location>
        <begin position="135"/>
        <end position="230"/>
    </location>
</feature>
<comment type="catalytic activity">
    <reaction evidence="1">
        <text>uridine(34) in tRNA + AH2 + O2 = 5-hydroxyuridine(34) in tRNA + A + H2O</text>
        <dbReference type="Rhea" id="RHEA:64224"/>
        <dbReference type="Rhea" id="RHEA-COMP:11727"/>
        <dbReference type="Rhea" id="RHEA-COMP:13381"/>
        <dbReference type="ChEBI" id="CHEBI:13193"/>
        <dbReference type="ChEBI" id="CHEBI:15377"/>
        <dbReference type="ChEBI" id="CHEBI:15379"/>
        <dbReference type="ChEBI" id="CHEBI:17499"/>
        <dbReference type="ChEBI" id="CHEBI:65315"/>
        <dbReference type="ChEBI" id="CHEBI:136877"/>
    </reaction>
</comment>
<evidence type="ECO:0000313" key="3">
    <source>
        <dbReference type="EMBL" id="SHI90869.1"/>
    </source>
</evidence>
<dbReference type="GO" id="GO:0016705">
    <property type="term" value="F:oxidoreductase activity, acting on paired donors, with incorporation or reduction of molecular oxygen"/>
    <property type="evidence" value="ECO:0007669"/>
    <property type="project" value="UniProtKB-UniRule"/>
</dbReference>
<dbReference type="Pfam" id="PF17773">
    <property type="entry name" value="UPF0176_N"/>
    <property type="match status" value="1"/>
</dbReference>
<gene>
    <name evidence="1" type="primary">trhO</name>
    <name evidence="3" type="ORF">SAMN02745244_01314</name>
</gene>
<dbReference type="InterPro" id="IPR022111">
    <property type="entry name" value="Rhodanese_C"/>
</dbReference>
<keyword evidence="1" id="KW-0560">Oxidoreductase</keyword>
<dbReference type="RefSeq" id="WP_073186741.1">
    <property type="nucleotide sequence ID" value="NZ_FQZG01000019.1"/>
</dbReference>
<keyword evidence="4" id="KW-1185">Reference proteome</keyword>
<dbReference type="OrthoDB" id="9778326at2"/>
<dbReference type="EC" id="1.14.-.-" evidence="1"/>
<dbReference type="PANTHER" id="PTHR43268">
    <property type="entry name" value="THIOSULFATE SULFURTRANSFERASE/RHODANESE-LIKE DOMAIN-CONTAINING PROTEIN 2"/>
    <property type="match status" value="1"/>
</dbReference>
<proteinExistence type="inferred from homology"/>
<dbReference type="InterPro" id="IPR020936">
    <property type="entry name" value="TrhO"/>
</dbReference>
<accession>A0A1M6EZQ6</accession>
<dbReference type="GO" id="GO:0006400">
    <property type="term" value="P:tRNA modification"/>
    <property type="evidence" value="ECO:0007669"/>
    <property type="project" value="UniProtKB-UniRule"/>
</dbReference>
<dbReference type="NCBIfam" id="NF001134">
    <property type="entry name" value="PRK00142.1-2"/>
    <property type="match status" value="1"/>
</dbReference>
<dbReference type="Pfam" id="PF12368">
    <property type="entry name" value="Rhodanese_C"/>
    <property type="match status" value="1"/>
</dbReference>
<dbReference type="InterPro" id="IPR001763">
    <property type="entry name" value="Rhodanese-like_dom"/>
</dbReference>
<dbReference type="PROSITE" id="PS50206">
    <property type="entry name" value="RHODANESE_3"/>
    <property type="match status" value="1"/>
</dbReference>
<dbReference type="EMBL" id="FQZG01000019">
    <property type="protein sequence ID" value="SHI90869.1"/>
    <property type="molecule type" value="Genomic_DNA"/>
</dbReference>
<dbReference type="Pfam" id="PF00581">
    <property type="entry name" value="Rhodanese"/>
    <property type="match status" value="1"/>
</dbReference>
<name>A0A1M6EZQ6_9ACTN</name>
<dbReference type="SMART" id="SM00450">
    <property type="entry name" value="RHOD"/>
    <property type="match status" value="1"/>
</dbReference>
<dbReference type="HAMAP" id="MF_00469">
    <property type="entry name" value="TrhO"/>
    <property type="match status" value="1"/>
</dbReference>
<dbReference type="InterPro" id="IPR040503">
    <property type="entry name" value="TRHO_N"/>
</dbReference>
<organism evidence="3 4">
    <name type="scientific">Tessaracoccus bendigoensis DSM 12906</name>
    <dbReference type="NCBI Taxonomy" id="1123357"/>
    <lineage>
        <taxon>Bacteria</taxon>
        <taxon>Bacillati</taxon>
        <taxon>Actinomycetota</taxon>
        <taxon>Actinomycetes</taxon>
        <taxon>Propionibacteriales</taxon>
        <taxon>Propionibacteriaceae</taxon>
        <taxon>Tessaracoccus</taxon>
    </lineage>
</organism>
<dbReference type="PANTHER" id="PTHR43268:SF6">
    <property type="entry name" value="THIOSULFATE SULFURTRANSFERASE_RHODANESE-LIKE DOMAIN-CONTAINING PROTEIN 2"/>
    <property type="match status" value="1"/>
</dbReference>
<protein>
    <recommendedName>
        <fullName evidence="1">tRNA uridine(34) hydroxylase</fullName>
        <ecNumber evidence="1">1.14.-.-</ecNumber>
    </recommendedName>
    <alternativeName>
        <fullName evidence="1">tRNA hydroxylation protein O</fullName>
    </alternativeName>
</protein>
<sequence>MAVAKILLFYKFVPLADPEAVRAWQLELCSRLGLRGRVIVAPHGINATLGGDVAACKDYLKAIRRYGPLHDVDASWSDGTGLDAAGRSLDFPRLSVKTRPELVAFGVPELAVDGDGVIGGGARLTPEELDALVADREDVVLFDGRNRIEATVGRFDGAVVPEVDNTHDFIAELDSGRYDDLRSRPVVTYCTGGVRCEVLSVLMRQRGFGEVYQLDGGIARYLERFGSRSRWRGALTVFDAREVVVPAGATPIGTCHSCGAAASGLRNCREPVCRIRLVTCTQCATGKVSCTDHSQRSDQESMSEATAP</sequence>
<dbReference type="STRING" id="1123357.SAMN02745244_01314"/>